<accession>A0A2U3EDR3</accession>
<evidence type="ECO:0000313" key="5">
    <source>
        <dbReference type="Proteomes" id="UP001287286"/>
    </source>
</evidence>
<reference evidence="3" key="1">
    <citation type="submission" date="2015-05" db="EMBL/GenBank/DDBJ databases">
        <authorList>
            <person name="Wang D.B."/>
            <person name="Wang M."/>
        </authorList>
    </citation>
    <scope>NUCLEOTIDE SEQUENCE</scope>
    <source>
        <strain evidence="3">36-1</strain>
    </source>
</reference>
<evidence type="ECO:0000313" key="4">
    <source>
        <dbReference type="Proteomes" id="UP000245956"/>
    </source>
</evidence>
<proteinExistence type="predicted"/>
<name>A0A2U3EDR3_PURLI</name>
<dbReference type="Proteomes" id="UP000245956">
    <property type="component" value="Unassembled WGS sequence"/>
</dbReference>
<dbReference type="EMBL" id="LCWV01000005">
    <property type="protein sequence ID" value="PWI72661.1"/>
    <property type="molecule type" value="Genomic_DNA"/>
</dbReference>
<evidence type="ECO:0000313" key="2">
    <source>
        <dbReference type="EMBL" id="KAK4091803.1"/>
    </source>
</evidence>
<evidence type="ECO:0000256" key="1">
    <source>
        <dbReference type="SAM" id="MobiDB-lite"/>
    </source>
</evidence>
<feature type="region of interest" description="Disordered" evidence="1">
    <location>
        <begin position="200"/>
        <end position="224"/>
    </location>
</feature>
<evidence type="ECO:0000313" key="3">
    <source>
        <dbReference type="EMBL" id="PWI72661.1"/>
    </source>
</evidence>
<dbReference type="EMBL" id="JAWRVI010000010">
    <property type="protein sequence ID" value="KAK4091803.1"/>
    <property type="molecule type" value="Genomic_DNA"/>
</dbReference>
<reference evidence="2 5" key="4">
    <citation type="journal article" date="2024" name="Microbiol. Resour. Announc.">
        <title>Genome annotations for the ascomycete fungi Trichoderma harzianum, Trichoderma aggressivum, and Purpureocillium lilacinum.</title>
        <authorList>
            <person name="Beijen E.P.W."/>
            <person name="Ohm R.A."/>
        </authorList>
    </citation>
    <scope>NUCLEOTIDE SEQUENCE [LARGE SCALE GENOMIC DNA]</scope>
    <source>
        <strain evidence="2 5">CBS 150709</strain>
    </source>
</reference>
<protein>
    <submittedName>
        <fullName evidence="3">Uncharacterized protein</fullName>
    </submittedName>
</protein>
<organism evidence="3 4">
    <name type="scientific">Purpureocillium lilacinum</name>
    <name type="common">Paecilomyces lilacinus</name>
    <dbReference type="NCBI Taxonomy" id="33203"/>
    <lineage>
        <taxon>Eukaryota</taxon>
        <taxon>Fungi</taxon>
        <taxon>Dikarya</taxon>
        <taxon>Ascomycota</taxon>
        <taxon>Pezizomycotina</taxon>
        <taxon>Sordariomycetes</taxon>
        <taxon>Hypocreomycetidae</taxon>
        <taxon>Hypocreales</taxon>
        <taxon>Ophiocordycipitaceae</taxon>
        <taxon>Purpureocillium</taxon>
    </lineage>
</organism>
<gene>
    <name evidence="3" type="ORF">PCL_09676</name>
    <name evidence="2" type="ORF">Purlil1_3642</name>
</gene>
<reference evidence="2" key="3">
    <citation type="submission" date="2023-11" db="EMBL/GenBank/DDBJ databases">
        <authorList>
            <person name="Beijen E."/>
            <person name="Ohm R.A."/>
        </authorList>
    </citation>
    <scope>NUCLEOTIDE SEQUENCE</scope>
    <source>
        <strain evidence="2">CBS 150709</strain>
    </source>
</reference>
<feature type="compositionally biased region" description="Low complexity" evidence="1">
    <location>
        <begin position="289"/>
        <end position="304"/>
    </location>
</feature>
<comment type="caution">
    <text evidence="3">The sequence shown here is derived from an EMBL/GenBank/DDBJ whole genome shotgun (WGS) entry which is preliminary data.</text>
</comment>
<dbReference type="Proteomes" id="UP001287286">
    <property type="component" value="Unassembled WGS sequence"/>
</dbReference>
<keyword evidence="5" id="KW-1185">Reference proteome</keyword>
<dbReference type="AlphaFoldDB" id="A0A2U3EDR3"/>
<feature type="region of interest" description="Disordered" evidence="1">
    <location>
        <begin position="281"/>
        <end position="304"/>
    </location>
</feature>
<reference evidence="3 4" key="2">
    <citation type="journal article" date="2016" name="Front. Microbiol.">
        <title>Genome and transcriptome sequences reveal the specific parasitism of the nematophagous Purpureocillium lilacinum 36-1.</title>
        <authorList>
            <person name="Xie J."/>
            <person name="Li S."/>
            <person name="Mo C."/>
            <person name="Xiao X."/>
            <person name="Peng D."/>
            <person name="Wang G."/>
            <person name="Xiao Y."/>
        </authorList>
    </citation>
    <scope>NUCLEOTIDE SEQUENCE [LARGE SCALE GENOMIC DNA]</scope>
    <source>
        <strain evidence="3 4">36-1</strain>
    </source>
</reference>
<sequence>MPTKGQKSPKTKCWRGLSMGQRRPEYLDGVNHVQGTCEELQSHSLGATIFLAPSAIRHFAKCGAWDRTPTTVVSGGSARLVRHLTSLSVQGWMDFHMQADARWWSPQGGAVLWAHCTSGPMRGANVTSLFPGGVCSWRFCGRGLRKPQFIEAFREKKTTFVALHGFPSSWAWFRKSRDRHPCAQTSVPWPILSAQTASTRCTMHVGKDSKPRHSKESSMDKGPQAGLNHRPFAGAACTLVLPPMNNNRASGISIGHANGAVLLVERAIAQANPFLLDMQQQRTRRDAGPRPGSQSRSLPPRLSLFTMGSWPTNRRWGPTGMEEEMCRFEIMHTPLPLVHLL</sequence>
<feature type="compositionally biased region" description="Basic and acidic residues" evidence="1">
    <location>
        <begin position="205"/>
        <end position="219"/>
    </location>
</feature>